<dbReference type="GO" id="GO:0046872">
    <property type="term" value="F:metal ion binding"/>
    <property type="evidence" value="ECO:0007669"/>
    <property type="project" value="UniProtKB-KW"/>
</dbReference>
<evidence type="ECO:0000256" key="3">
    <source>
        <dbReference type="ARBA" id="ARBA00022723"/>
    </source>
</evidence>
<protein>
    <submittedName>
        <fullName evidence="7">Radical SAM domain protein</fullName>
    </submittedName>
</protein>
<gene>
    <name evidence="7" type="ORF">GAB14E_2411</name>
</gene>
<dbReference type="GO" id="GO:0003824">
    <property type="term" value="F:catalytic activity"/>
    <property type="evidence" value="ECO:0007669"/>
    <property type="project" value="InterPro"/>
</dbReference>
<reference evidence="7 8" key="1">
    <citation type="submission" date="2014-08" db="EMBL/GenBank/DDBJ databases">
        <title>Genomic and Phenotypic Diversity of Colwellia psychrerythraea strains from Disparate Marine Basins.</title>
        <authorList>
            <person name="Techtmann S.M."/>
            <person name="Stelling S.C."/>
            <person name="Utturkar S.M."/>
            <person name="Alshibli N."/>
            <person name="Harris A."/>
            <person name="Brown S.D."/>
            <person name="Hazen T.C."/>
        </authorList>
    </citation>
    <scope>NUCLEOTIDE SEQUENCE [LARGE SCALE GENOMIC DNA]</scope>
    <source>
        <strain evidence="7 8">GAB14E</strain>
    </source>
</reference>
<keyword evidence="2" id="KW-0949">S-adenosyl-L-methionine</keyword>
<dbReference type="PANTHER" id="PTHR11228:SF7">
    <property type="entry name" value="PQQA PEPTIDE CYCLASE"/>
    <property type="match status" value="1"/>
</dbReference>
<keyword evidence="3" id="KW-0479">Metal-binding</keyword>
<dbReference type="PATRIC" id="fig|28229.3.peg.2034"/>
<dbReference type="InterPro" id="IPR007197">
    <property type="entry name" value="rSAM"/>
</dbReference>
<evidence type="ECO:0000256" key="1">
    <source>
        <dbReference type="ARBA" id="ARBA00001966"/>
    </source>
</evidence>
<organism evidence="7 8">
    <name type="scientific">Colwellia psychrerythraea</name>
    <name type="common">Vibrio psychroerythus</name>
    <dbReference type="NCBI Taxonomy" id="28229"/>
    <lineage>
        <taxon>Bacteria</taxon>
        <taxon>Pseudomonadati</taxon>
        <taxon>Pseudomonadota</taxon>
        <taxon>Gammaproteobacteria</taxon>
        <taxon>Alteromonadales</taxon>
        <taxon>Colwelliaceae</taxon>
        <taxon>Colwellia</taxon>
    </lineage>
</organism>
<evidence type="ECO:0000256" key="2">
    <source>
        <dbReference type="ARBA" id="ARBA00022691"/>
    </source>
</evidence>
<dbReference type="Gene3D" id="3.20.20.70">
    <property type="entry name" value="Aldolase class I"/>
    <property type="match status" value="1"/>
</dbReference>
<proteinExistence type="predicted"/>
<sequence>MITHKPSEDWFITPNGEARGYIQPHALDELWIHTGTRCNLACDFCLEGSGPDDKRLQPPKFDEVKAHIDEALNLGVKQFSFTGGEPFLIKDIITILAYASQFCPCLVLTNGTDPLLKRLAKLAEISTDNHPISLRISLDYADAGTHDLARGTGNFAKAIVALKKLHQQGFKVSVARHMAIDEDSAQVEKAFRDLFSLNGLPEDLPIIAFPDFLPPGAITEVPHITEHCMTHYHNEAQRRQFMCSNSKMLIKKNNQLQVVACTLVDDDDDYVLSDSLSASLDKRISMKHHRCYSCFAYGASCSES</sequence>
<evidence type="ECO:0000256" key="5">
    <source>
        <dbReference type="ARBA" id="ARBA00023014"/>
    </source>
</evidence>
<dbReference type="SUPFAM" id="SSF102114">
    <property type="entry name" value="Radical SAM enzymes"/>
    <property type="match status" value="1"/>
</dbReference>
<comment type="caution">
    <text evidence="7">The sequence shown here is derived from an EMBL/GenBank/DDBJ whole genome shotgun (WGS) entry which is preliminary data.</text>
</comment>
<dbReference type="PANTHER" id="PTHR11228">
    <property type="entry name" value="RADICAL SAM DOMAIN PROTEIN"/>
    <property type="match status" value="1"/>
</dbReference>
<dbReference type="RefSeq" id="WP_033082077.1">
    <property type="nucleotide sequence ID" value="NZ_JQEC01000021.1"/>
</dbReference>
<evidence type="ECO:0000313" key="8">
    <source>
        <dbReference type="Proteomes" id="UP000029868"/>
    </source>
</evidence>
<evidence type="ECO:0000259" key="6">
    <source>
        <dbReference type="PROSITE" id="PS51918"/>
    </source>
</evidence>
<accession>A0A099KTH5</accession>
<feature type="domain" description="Radical SAM core" evidence="6">
    <location>
        <begin position="22"/>
        <end position="251"/>
    </location>
</feature>
<keyword evidence="4" id="KW-0408">Iron</keyword>
<comment type="cofactor">
    <cofactor evidence="1">
        <name>[4Fe-4S] cluster</name>
        <dbReference type="ChEBI" id="CHEBI:49883"/>
    </cofactor>
</comment>
<evidence type="ECO:0000256" key="4">
    <source>
        <dbReference type="ARBA" id="ARBA00023004"/>
    </source>
</evidence>
<dbReference type="InterPro" id="IPR050377">
    <property type="entry name" value="Radical_SAM_PqqE_MftC-like"/>
</dbReference>
<dbReference type="AlphaFoldDB" id="A0A099KTH5"/>
<dbReference type="PROSITE" id="PS51918">
    <property type="entry name" value="RADICAL_SAM"/>
    <property type="match status" value="1"/>
</dbReference>
<dbReference type="InterPro" id="IPR013785">
    <property type="entry name" value="Aldolase_TIM"/>
</dbReference>
<dbReference type="EMBL" id="JQEC01000021">
    <property type="protein sequence ID" value="KGJ93856.1"/>
    <property type="molecule type" value="Genomic_DNA"/>
</dbReference>
<dbReference type="GO" id="GO:0051536">
    <property type="term" value="F:iron-sulfur cluster binding"/>
    <property type="evidence" value="ECO:0007669"/>
    <property type="project" value="UniProtKB-KW"/>
</dbReference>
<dbReference type="SFLD" id="SFLDS00029">
    <property type="entry name" value="Radical_SAM"/>
    <property type="match status" value="1"/>
</dbReference>
<dbReference type="OrthoDB" id="9810775at2"/>
<dbReference type="CDD" id="cd01335">
    <property type="entry name" value="Radical_SAM"/>
    <property type="match status" value="1"/>
</dbReference>
<dbReference type="SFLD" id="SFLDG01067">
    <property type="entry name" value="SPASM/twitch_domain_containing"/>
    <property type="match status" value="1"/>
</dbReference>
<keyword evidence="5" id="KW-0411">Iron-sulfur</keyword>
<name>A0A099KTH5_COLPS</name>
<dbReference type="Proteomes" id="UP000029868">
    <property type="component" value="Unassembled WGS sequence"/>
</dbReference>
<dbReference type="InterPro" id="IPR058240">
    <property type="entry name" value="rSAM_sf"/>
</dbReference>
<dbReference type="Pfam" id="PF04055">
    <property type="entry name" value="Radical_SAM"/>
    <property type="match status" value="1"/>
</dbReference>
<evidence type="ECO:0000313" key="7">
    <source>
        <dbReference type="EMBL" id="KGJ93856.1"/>
    </source>
</evidence>